<evidence type="ECO:0000256" key="1">
    <source>
        <dbReference type="ARBA" id="ARBA00005361"/>
    </source>
</evidence>
<dbReference type="GO" id="GO:0045505">
    <property type="term" value="F:dynein intermediate chain binding"/>
    <property type="evidence" value="ECO:0007669"/>
    <property type="project" value="TreeGrafter"/>
</dbReference>
<dbReference type="AlphaFoldDB" id="A0A812BB66"/>
<keyword evidence="4" id="KW-1185">Reference proteome</keyword>
<dbReference type="InterPro" id="IPR038586">
    <property type="entry name" value="Tctex-1-like_sf"/>
</dbReference>
<gene>
    <name evidence="3" type="ORF">SPHA_15015</name>
</gene>
<dbReference type="Pfam" id="PF03645">
    <property type="entry name" value="Tctex-1"/>
    <property type="match status" value="1"/>
</dbReference>
<evidence type="ECO:0000313" key="4">
    <source>
        <dbReference type="Proteomes" id="UP000597762"/>
    </source>
</evidence>
<evidence type="ECO:0000256" key="2">
    <source>
        <dbReference type="SAM" id="MobiDB-lite"/>
    </source>
</evidence>
<dbReference type="PANTHER" id="PTHR21255">
    <property type="entry name" value="T-COMPLEX-ASSOCIATED-TESTIS-EXPRESSED 1/ DYNEIN LIGHT CHAIN"/>
    <property type="match status" value="1"/>
</dbReference>
<dbReference type="CDD" id="cd21451">
    <property type="entry name" value="DLC-like_TCTEX1D"/>
    <property type="match status" value="1"/>
</dbReference>
<proteinExistence type="inferred from homology"/>
<feature type="region of interest" description="Disordered" evidence="2">
    <location>
        <begin position="1"/>
        <end position="47"/>
    </location>
</feature>
<organism evidence="3 4">
    <name type="scientific">Acanthosepion pharaonis</name>
    <name type="common">Pharaoh cuttlefish</name>
    <name type="synonym">Sepia pharaonis</name>
    <dbReference type="NCBI Taxonomy" id="158019"/>
    <lineage>
        <taxon>Eukaryota</taxon>
        <taxon>Metazoa</taxon>
        <taxon>Spiralia</taxon>
        <taxon>Lophotrochozoa</taxon>
        <taxon>Mollusca</taxon>
        <taxon>Cephalopoda</taxon>
        <taxon>Coleoidea</taxon>
        <taxon>Decapodiformes</taxon>
        <taxon>Sepiida</taxon>
        <taxon>Sepiina</taxon>
        <taxon>Sepiidae</taxon>
        <taxon>Acanthosepion</taxon>
    </lineage>
</organism>
<dbReference type="Gene3D" id="3.30.1140.40">
    <property type="entry name" value="Tctex-1"/>
    <property type="match status" value="1"/>
</dbReference>
<evidence type="ECO:0000313" key="3">
    <source>
        <dbReference type="EMBL" id="CAE1178076.1"/>
    </source>
</evidence>
<dbReference type="OrthoDB" id="10260741at2759"/>
<name>A0A812BB66_ACAPH</name>
<dbReference type="GO" id="GO:0005737">
    <property type="term" value="C:cytoplasm"/>
    <property type="evidence" value="ECO:0007669"/>
    <property type="project" value="TreeGrafter"/>
</dbReference>
<comment type="similarity">
    <text evidence="1">Belongs to the dynein light chain Tctex-type family.</text>
</comment>
<dbReference type="GO" id="GO:0007018">
    <property type="term" value="P:microtubule-based movement"/>
    <property type="evidence" value="ECO:0007669"/>
    <property type="project" value="TreeGrafter"/>
</dbReference>
<dbReference type="Proteomes" id="UP000597762">
    <property type="component" value="Unassembled WGS sequence"/>
</dbReference>
<dbReference type="GO" id="GO:0005868">
    <property type="term" value="C:cytoplasmic dynein complex"/>
    <property type="evidence" value="ECO:0007669"/>
    <property type="project" value="TreeGrafter"/>
</dbReference>
<sequence>MFRQTSMMSSDSTISLTSKKSAPIIGQRNEQGPRRRSLHHSLDGTRDSGDGPSFLGLLASKRFAKKISSRFFEKKRGLMGLSSRSVSGLPLVRKEPTYRMEPTRKFCSSVVHGIIKRILTEQLTNFEYAPRIGGRQCMLLSEEIRNCVRALNFDRYKIVCFVVMGENKDQDATIGSRCAWDDKVDCYACYTHEAATWYCTATVYGIYTE</sequence>
<dbReference type="PANTHER" id="PTHR21255:SF7">
    <property type="entry name" value="DYNEIN LIGHT CHAIN TCTEX-TYPE PROTEIN 2B"/>
    <property type="match status" value="1"/>
</dbReference>
<accession>A0A812BB66</accession>
<comment type="caution">
    <text evidence="3">The sequence shown here is derived from an EMBL/GenBank/DDBJ whole genome shotgun (WGS) entry which is preliminary data.</text>
</comment>
<dbReference type="EMBL" id="CAHIKZ030000519">
    <property type="protein sequence ID" value="CAE1178076.1"/>
    <property type="molecule type" value="Genomic_DNA"/>
</dbReference>
<reference evidence="3" key="1">
    <citation type="submission" date="2021-01" db="EMBL/GenBank/DDBJ databases">
        <authorList>
            <person name="Li R."/>
            <person name="Bekaert M."/>
        </authorList>
    </citation>
    <scope>NUCLEOTIDE SEQUENCE</scope>
    <source>
        <strain evidence="3">Farmed</strain>
    </source>
</reference>
<dbReference type="InterPro" id="IPR005334">
    <property type="entry name" value="Tctex-1-like"/>
</dbReference>
<feature type="compositionally biased region" description="Polar residues" evidence="2">
    <location>
        <begin position="1"/>
        <end position="20"/>
    </location>
</feature>
<protein>
    <submittedName>
        <fullName evidence="3">TCTEX1D2</fullName>
    </submittedName>
</protein>